<protein>
    <recommendedName>
        <fullName evidence="4">Porin</fullName>
    </recommendedName>
</protein>
<accession>A0AA37M8U7</accession>
<organism evidence="2 3">
    <name type="scientific">Methylobacterium frigidaeris</name>
    <dbReference type="NCBI Taxonomy" id="2038277"/>
    <lineage>
        <taxon>Bacteria</taxon>
        <taxon>Pseudomonadati</taxon>
        <taxon>Pseudomonadota</taxon>
        <taxon>Alphaproteobacteria</taxon>
        <taxon>Hyphomicrobiales</taxon>
        <taxon>Methylobacteriaceae</taxon>
        <taxon>Methylobacterium</taxon>
    </lineage>
</organism>
<keyword evidence="1" id="KW-0732">Signal</keyword>
<dbReference type="Proteomes" id="UP001055286">
    <property type="component" value="Unassembled WGS sequence"/>
</dbReference>
<reference evidence="2" key="1">
    <citation type="journal article" date="2016" name="Front. Microbiol.">
        <title>Genome Sequence of the Piezophilic, Mesophilic Sulfate-Reducing Bacterium Desulfovibrio indicus J2T.</title>
        <authorList>
            <person name="Cao J."/>
            <person name="Maignien L."/>
            <person name="Shao Z."/>
            <person name="Alain K."/>
            <person name="Jebbar M."/>
        </authorList>
    </citation>
    <scope>NUCLEOTIDE SEQUENCE</scope>
    <source>
        <strain evidence="2">JCM 32048</strain>
    </source>
</reference>
<reference evidence="2" key="2">
    <citation type="submission" date="2021-08" db="EMBL/GenBank/DDBJ databases">
        <authorList>
            <person name="Tani A."/>
            <person name="Ola A."/>
            <person name="Ogura Y."/>
            <person name="Katsura K."/>
            <person name="Hayashi T."/>
        </authorList>
    </citation>
    <scope>NUCLEOTIDE SEQUENCE</scope>
    <source>
        <strain evidence="2">JCM 32048</strain>
    </source>
</reference>
<evidence type="ECO:0008006" key="4">
    <source>
        <dbReference type="Google" id="ProtNLM"/>
    </source>
</evidence>
<feature type="chain" id="PRO_5041336236" description="Porin" evidence="1">
    <location>
        <begin position="24"/>
        <end position="57"/>
    </location>
</feature>
<name>A0AA37M8U7_9HYPH</name>
<keyword evidence="3" id="KW-1185">Reference proteome</keyword>
<proteinExistence type="predicted"/>
<dbReference type="RefSeq" id="WP_238193571.1">
    <property type="nucleotide sequence ID" value="NZ_BPQJ01000070.1"/>
</dbReference>
<gene>
    <name evidence="2" type="ORF">MPEAHAMD_6777</name>
</gene>
<evidence type="ECO:0000256" key="1">
    <source>
        <dbReference type="SAM" id="SignalP"/>
    </source>
</evidence>
<evidence type="ECO:0000313" key="2">
    <source>
        <dbReference type="EMBL" id="GJD66579.1"/>
    </source>
</evidence>
<sequence>MLNIIRIFAAAAILTGWSHVAPAVSGYIASNEQSSQAADAAPDAENCCPLRAWPYIG</sequence>
<feature type="signal peptide" evidence="1">
    <location>
        <begin position="1"/>
        <end position="23"/>
    </location>
</feature>
<comment type="caution">
    <text evidence="2">The sequence shown here is derived from an EMBL/GenBank/DDBJ whole genome shotgun (WGS) entry which is preliminary data.</text>
</comment>
<dbReference type="AlphaFoldDB" id="A0AA37M8U7"/>
<dbReference type="EMBL" id="BPQJ01000070">
    <property type="protein sequence ID" value="GJD66579.1"/>
    <property type="molecule type" value="Genomic_DNA"/>
</dbReference>
<evidence type="ECO:0000313" key="3">
    <source>
        <dbReference type="Proteomes" id="UP001055286"/>
    </source>
</evidence>